<dbReference type="InterPro" id="IPR000836">
    <property type="entry name" value="PRTase_dom"/>
</dbReference>
<reference evidence="3 4" key="1">
    <citation type="submission" date="2024-03" db="EMBL/GenBank/DDBJ databases">
        <title>Novel species of the genus Variovorax.</title>
        <authorList>
            <person name="Liu Q."/>
            <person name="Xin Y.-H."/>
        </authorList>
    </citation>
    <scope>NUCLEOTIDE SEQUENCE [LARGE SCALE GENOMIC DNA]</scope>
    <source>
        <strain evidence="3 4">KACC 18899</strain>
    </source>
</reference>
<evidence type="ECO:0000313" key="4">
    <source>
        <dbReference type="Proteomes" id="UP001365846"/>
    </source>
</evidence>
<dbReference type="CDD" id="cd06223">
    <property type="entry name" value="PRTases_typeI"/>
    <property type="match status" value="1"/>
</dbReference>
<evidence type="ECO:0000256" key="1">
    <source>
        <dbReference type="ARBA" id="ARBA00008007"/>
    </source>
</evidence>
<feature type="domain" description="Phosphoribosyltransferase" evidence="2">
    <location>
        <begin position="141"/>
        <end position="233"/>
    </location>
</feature>
<dbReference type="SUPFAM" id="SSF53271">
    <property type="entry name" value="PRTase-like"/>
    <property type="match status" value="1"/>
</dbReference>
<dbReference type="Proteomes" id="UP001365846">
    <property type="component" value="Unassembled WGS sequence"/>
</dbReference>
<dbReference type="RefSeq" id="WP_340360330.1">
    <property type="nucleotide sequence ID" value="NZ_JBBKZU010000017.1"/>
</dbReference>
<keyword evidence="4" id="KW-1185">Reference proteome</keyword>
<comment type="caution">
    <text evidence="3">The sequence shown here is derived from an EMBL/GenBank/DDBJ whole genome shotgun (WGS) entry which is preliminary data.</text>
</comment>
<proteinExistence type="inferred from homology"/>
<sequence>MFRRWAQRAFSSVAAGLPSQCSVCRAWPAQPICDACVARFAPPKPRCLTCALPVPPGVSRCGVCVSNPPPLDACHTACTYEWPWSERIAEFKFRGGAGLASPLATLLRSAPWIEAAIEKAEIVLPMPLTTARLRERGFNQAHELAKRLAPAATEPGILLRTREAPAQSGLTRAERLRNLRGMFALEPLRAAAVRDRRVVLVDDVMTTGASIFTAAEVLRRGGASHITAIVLARTDPPS</sequence>
<dbReference type="EMBL" id="JBBKZU010000017">
    <property type="protein sequence ID" value="MEJ8815108.1"/>
    <property type="molecule type" value="Genomic_DNA"/>
</dbReference>
<dbReference type="Pfam" id="PF00156">
    <property type="entry name" value="Pribosyltran"/>
    <property type="match status" value="1"/>
</dbReference>
<name>A0ABU8VN79_9BURK</name>
<evidence type="ECO:0000313" key="3">
    <source>
        <dbReference type="EMBL" id="MEJ8815108.1"/>
    </source>
</evidence>
<dbReference type="Gene3D" id="3.40.50.2020">
    <property type="match status" value="1"/>
</dbReference>
<dbReference type="PANTHER" id="PTHR47505">
    <property type="entry name" value="DNA UTILIZATION PROTEIN YHGH"/>
    <property type="match status" value="1"/>
</dbReference>
<gene>
    <name evidence="3" type="ORF">WKW77_28825</name>
</gene>
<comment type="similarity">
    <text evidence="1">Belongs to the ComF/GntX family.</text>
</comment>
<dbReference type="InterPro" id="IPR051910">
    <property type="entry name" value="ComF/GntX_DNA_util-trans"/>
</dbReference>
<dbReference type="PANTHER" id="PTHR47505:SF1">
    <property type="entry name" value="DNA UTILIZATION PROTEIN YHGH"/>
    <property type="match status" value="1"/>
</dbReference>
<organism evidence="3 4">
    <name type="scientific">Variovorax ureilyticus</name>
    <dbReference type="NCBI Taxonomy" id="1836198"/>
    <lineage>
        <taxon>Bacteria</taxon>
        <taxon>Pseudomonadati</taxon>
        <taxon>Pseudomonadota</taxon>
        <taxon>Betaproteobacteria</taxon>
        <taxon>Burkholderiales</taxon>
        <taxon>Comamonadaceae</taxon>
        <taxon>Variovorax</taxon>
    </lineage>
</organism>
<accession>A0ABU8VN79</accession>
<evidence type="ECO:0000259" key="2">
    <source>
        <dbReference type="Pfam" id="PF00156"/>
    </source>
</evidence>
<dbReference type="InterPro" id="IPR029057">
    <property type="entry name" value="PRTase-like"/>
</dbReference>
<protein>
    <submittedName>
        <fullName evidence="3">ComF family protein</fullName>
    </submittedName>
</protein>